<keyword evidence="2" id="KW-1185">Reference proteome</keyword>
<evidence type="ECO:0000313" key="2">
    <source>
        <dbReference type="Proteomes" id="UP001295684"/>
    </source>
</evidence>
<dbReference type="Proteomes" id="UP001295684">
    <property type="component" value="Unassembled WGS sequence"/>
</dbReference>
<name>A0AAD1XKU3_EUPCR</name>
<dbReference type="AlphaFoldDB" id="A0AAD1XKU3"/>
<organism evidence="1 2">
    <name type="scientific">Euplotes crassus</name>
    <dbReference type="NCBI Taxonomy" id="5936"/>
    <lineage>
        <taxon>Eukaryota</taxon>
        <taxon>Sar</taxon>
        <taxon>Alveolata</taxon>
        <taxon>Ciliophora</taxon>
        <taxon>Intramacronucleata</taxon>
        <taxon>Spirotrichea</taxon>
        <taxon>Hypotrichia</taxon>
        <taxon>Euplotida</taxon>
        <taxon>Euplotidae</taxon>
        <taxon>Moneuplotes</taxon>
    </lineage>
</organism>
<dbReference type="EMBL" id="CAMPGE010015927">
    <property type="protein sequence ID" value="CAI2374517.1"/>
    <property type="molecule type" value="Genomic_DNA"/>
</dbReference>
<proteinExistence type="predicted"/>
<gene>
    <name evidence="1" type="ORF">ECRASSUSDP1_LOCUS15871</name>
</gene>
<comment type="caution">
    <text evidence="1">The sequence shown here is derived from an EMBL/GenBank/DDBJ whole genome shotgun (WGS) entry which is preliminary data.</text>
</comment>
<reference evidence="1" key="1">
    <citation type="submission" date="2023-07" db="EMBL/GenBank/DDBJ databases">
        <authorList>
            <consortium name="AG Swart"/>
            <person name="Singh M."/>
            <person name="Singh A."/>
            <person name="Seah K."/>
            <person name="Emmerich C."/>
        </authorList>
    </citation>
    <scope>NUCLEOTIDE SEQUENCE</scope>
    <source>
        <strain evidence="1">DP1</strain>
    </source>
</reference>
<protein>
    <submittedName>
        <fullName evidence="1">Uncharacterized protein</fullName>
    </submittedName>
</protein>
<evidence type="ECO:0000313" key="1">
    <source>
        <dbReference type="EMBL" id="CAI2374517.1"/>
    </source>
</evidence>
<sequence length="293" mass="34612">MKSYNLNPEISNNAQARANAMRHLLQSERKRSIQNLSTRKRLKGLRAPKRNTQHQINITVTTCDNSKFLSNQELKNFQGRNNEFIVTRSLERISNCSIRQDMVPSSQLETAPKLTQKVLLEGRRSIQDIPREKRFSRVLKRVRMKLPGWHSHSKMRKIFDDVRRSVNSGKELVLNDIGLRRTPIFKIQERENLELQRAKRKNFFMNLRADQECIRTSQLGINWERSYDSLERVLNEGKFREGNEEKNPQHSISHPYMTKFLRNNDRTIGKHLKLLQFRRGSFQVHESFSEDNG</sequence>
<accession>A0AAD1XKU3</accession>